<comment type="catalytic activity">
    <reaction evidence="1">
        <text>Acts on substrates that are at least partially unfolded. The cleavage site P1 residue is normally between a pair of hydrophobic residues, such as Val-|-Val.</text>
        <dbReference type="EC" id="3.4.21.107"/>
    </reaction>
</comment>
<evidence type="ECO:0000313" key="18">
    <source>
        <dbReference type="Proteomes" id="UP000838100"/>
    </source>
</evidence>
<keyword evidence="13" id="KW-0346">Stress response</keyword>
<feature type="domain" description="PDZ" evidence="16">
    <location>
        <begin position="356"/>
        <end position="426"/>
    </location>
</feature>
<evidence type="ECO:0000256" key="10">
    <source>
        <dbReference type="ARBA" id="ARBA00022764"/>
    </source>
</evidence>
<dbReference type="Pfam" id="PF13180">
    <property type="entry name" value="PDZ_2"/>
    <property type="match status" value="2"/>
</dbReference>
<protein>
    <recommendedName>
        <fullName evidence="6">Probable periplasmic serine endoprotease DegP-like</fullName>
        <ecNumber evidence="5">3.4.21.107</ecNumber>
    </recommendedName>
    <alternativeName>
        <fullName evidence="14">Protease Do</fullName>
    </alternativeName>
</protein>
<dbReference type="Gene3D" id="2.30.42.10">
    <property type="match status" value="2"/>
</dbReference>
<feature type="domain" description="PDZ" evidence="16">
    <location>
        <begin position="246"/>
        <end position="342"/>
    </location>
</feature>
<dbReference type="SUPFAM" id="SSF50156">
    <property type="entry name" value="PDZ domain-like"/>
    <property type="match status" value="2"/>
</dbReference>
<evidence type="ECO:0000256" key="8">
    <source>
        <dbReference type="ARBA" id="ARBA00022729"/>
    </source>
</evidence>
<dbReference type="Gene3D" id="2.40.10.120">
    <property type="match status" value="1"/>
</dbReference>
<keyword evidence="18" id="KW-1185">Reference proteome</keyword>
<name>A0ABM9AB49_9GAMM</name>
<dbReference type="InterPro" id="IPR036034">
    <property type="entry name" value="PDZ_sf"/>
</dbReference>
<reference evidence="17" key="1">
    <citation type="submission" date="2021-12" db="EMBL/GenBank/DDBJ databases">
        <authorList>
            <person name="Rodrigo-Torres L."/>
            <person name="Arahal R. D."/>
            <person name="Lucena T."/>
        </authorList>
    </citation>
    <scope>NUCLEOTIDE SEQUENCE</scope>
    <source>
        <strain evidence="17">CECT 8267</strain>
    </source>
</reference>
<evidence type="ECO:0000256" key="5">
    <source>
        <dbReference type="ARBA" id="ARBA00013035"/>
    </source>
</evidence>
<dbReference type="PANTHER" id="PTHR22939">
    <property type="entry name" value="SERINE PROTEASE FAMILY S1C HTRA-RELATED"/>
    <property type="match status" value="1"/>
</dbReference>
<dbReference type="PRINTS" id="PR00834">
    <property type="entry name" value="PROTEASES2C"/>
</dbReference>
<evidence type="ECO:0000256" key="1">
    <source>
        <dbReference type="ARBA" id="ARBA00001772"/>
    </source>
</evidence>
<dbReference type="EC" id="3.4.21.107" evidence="5"/>
<evidence type="ECO:0000313" key="17">
    <source>
        <dbReference type="EMBL" id="CAH0990418.1"/>
    </source>
</evidence>
<proteinExistence type="inferred from homology"/>
<comment type="caution">
    <text evidence="17">The sequence shown here is derived from an EMBL/GenBank/DDBJ whole genome shotgun (WGS) entry which is preliminary data.</text>
</comment>
<feature type="signal peptide" evidence="15">
    <location>
        <begin position="1"/>
        <end position="21"/>
    </location>
</feature>
<dbReference type="NCBIfam" id="TIGR02037">
    <property type="entry name" value="degP_htrA_DO"/>
    <property type="match status" value="1"/>
</dbReference>
<keyword evidence="11 17" id="KW-0378">Hydrolase</keyword>
<evidence type="ECO:0000256" key="11">
    <source>
        <dbReference type="ARBA" id="ARBA00022801"/>
    </source>
</evidence>
<keyword evidence="8 15" id="KW-0732">Signal</keyword>
<evidence type="ECO:0000256" key="3">
    <source>
        <dbReference type="ARBA" id="ARBA00004418"/>
    </source>
</evidence>
<sequence>MRFYCLMFTSILLVVSVGVRASLPEFTQIVEDNAAAVVKINTTVTAKPQQNMPSINGIAPEQLPEMFRRLFEQGQPPQNEGGSLGSGFFVSSDGYVLTNHHVVEGADTITVRMTDRTEFDAEVVGTDPRSDLALLKVDGKGLPFVNFAEDDKIKVGEWVLAIGSPFGLDYSVSAGIVSAIGRSLPNEKNENYVPFIQTDVAINPGNSGGPLFNLEGEVVGINSQIFTRGGGSIGLSFAIPSSLAREVVRQLKENGDVDRGWLGVGIQDVDKALALSFGLDKPQGTLITFVEPSGPADKAGIAEGDIVISFDGKPIQASGDLPHIVGLTRPGSQAAVQLIRGGKTQQLTVVIGSLDKQQLKQAQAGHHDKLNRLGVAIEAAGDQLAQQWQFEGGVVITEIAPESAAARSHMQLGDVITTINGFPVDSAESFNKIVKKLPIKRSIPVRIIRQGRPGFVAIRIDK</sequence>
<keyword evidence="7" id="KW-0645">Protease</keyword>
<dbReference type="CDD" id="cd10839">
    <property type="entry name" value="cpPDZ1_DegP-like"/>
    <property type="match status" value="1"/>
</dbReference>
<keyword evidence="12" id="KW-0720">Serine protease</keyword>
<accession>A0ABM9AB49</accession>
<evidence type="ECO:0000256" key="13">
    <source>
        <dbReference type="ARBA" id="ARBA00023016"/>
    </source>
</evidence>
<dbReference type="RefSeq" id="WP_237443102.1">
    <property type="nucleotide sequence ID" value="NZ_CAKLPX010000001.1"/>
</dbReference>
<evidence type="ECO:0000256" key="6">
    <source>
        <dbReference type="ARBA" id="ARBA00013958"/>
    </source>
</evidence>
<feature type="chain" id="PRO_5045945714" description="Probable periplasmic serine endoprotease DegP-like" evidence="15">
    <location>
        <begin position="22"/>
        <end position="462"/>
    </location>
</feature>
<dbReference type="SUPFAM" id="SSF50494">
    <property type="entry name" value="Trypsin-like serine proteases"/>
    <property type="match status" value="1"/>
</dbReference>
<evidence type="ECO:0000256" key="12">
    <source>
        <dbReference type="ARBA" id="ARBA00022825"/>
    </source>
</evidence>
<comment type="similarity">
    <text evidence="4">Belongs to the peptidase S1C family.</text>
</comment>
<dbReference type="PANTHER" id="PTHR22939:SF130">
    <property type="entry name" value="PERIPLASMIC SERINE ENDOPROTEASE DEGP-LIKE-RELATED"/>
    <property type="match status" value="1"/>
</dbReference>
<organism evidence="17 18">
    <name type="scientific">Sinobacterium norvegicum</name>
    <dbReference type="NCBI Taxonomy" id="1641715"/>
    <lineage>
        <taxon>Bacteria</taxon>
        <taxon>Pseudomonadati</taxon>
        <taxon>Pseudomonadota</taxon>
        <taxon>Gammaproteobacteria</taxon>
        <taxon>Cellvibrionales</taxon>
        <taxon>Spongiibacteraceae</taxon>
        <taxon>Sinobacterium</taxon>
    </lineage>
</organism>
<keyword evidence="10" id="KW-0574">Periplasm</keyword>
<evidence type="ECO:0000256" key="2">
    <source>
        <dbReference type="ARBA" id="ARBA00002610"/>
    </source>
</evidence>
<dbReference type="GO" id="GO:0016787">
    <property type="term" value="F:hydrolase activity"/>
    <property type="evidence" value="ECO:0007669"/>
    <property type="project" value="UniProtKB-KW"/>
</dbReference>
<evidence type="ECO:0000259" key="16">
    <source>
        <dbReference type="PROSITE" id="PS50106"/>
    </source>
</evidence>
<dbReference type="SMART" id="SM00228">
    <property type="entry name" value="PDZ"/>
    <property type="match status" value="2"/>
</dbReference>
<keyword evidence="9" id="KW-0677">Repeat</keyword>
<gene>
    <name evidence="17" type="primary">degQ</name>
    <name evidence="17" type="ORF">SIN8267_00510</name>
</gene>
<evidence type="ECO:0000256" key="4">
    <source>
        <dbReference type="ARBA" id="ARBA00010541"/>
    </source>
</evidence>
<comment type="function">
    <text evidence="2">Might be efficient in the degradation of transiently denatured and unfolded proteins which accumulate in the periplasm following stress conditions.</text>
</comment>
<evidence type="ECO:0000256" key="15">
    <source>
        <dbReference type="SAM" id="SignalP"/>
    </source>
</evidence>
<evidence type="ECO:0000256" key="14">
    <source>
        <dbReference type="ARBA" id="ARBA00032850"/>
    </source>
</evidence>
<evidence type="ECO:0000256" key="9">
    <source>
        <dbReference type="ARBA" id="ARBA00022737"/>
    </source>
</evidence>
<dbReference type="EMBL" id="CAKLPX010000001">
    <property type="protein sequence ID" value="CAH0990418.1"/>
    <property type="molecule type" value="Genomic_DNA"/>
</dbReference>
<dbReference type="Proteomes" id="UP000838100">
    <property type="component" value="Unassembled WGS sequence"/>
</dbReference>
<evidence type="ECO:0000256" key="7">
    <source>
        <dbReference type="ARBA" id="ARBA00022670"/>
    </source>
</evidence>
<dbReference type="InterPro" id="IPR001478">
    <property type="entry name" value="PDZ"/>
</dbReference>
<dbReference type="Pfam" id="PF13365">
    <property type="entry name" value="Trypsin_2"/>
    <property type="match status" value="1"/>
</dbReference>
<dbReference type="PROSITE" id="PS50106">
    <property type="entry name" value="PDZ"/>
    <property type="match status" value="2"/>
</dbReference>
<dbReference type="InterPro" id="IPR009003">
    <property type="entry name" value="Peptidase_S1_PA"/>
</dbReference>
<dbReference type="InterPro" id="IPR001940">
    <property type="entry name" value="Peptidase_S1C"/>
</dbReference>
<comment type="subcellular location">
    <subcellularLocation>
        <location evidence="3">Periplasm</location>
    </subcellularLocation>
</comment>
<dbReference type="InterPro" id="IPR011782">
    <property type="entry name" value="Pept_S1C_Do"/>
</dbReference>